<feature type="signal peptide" evidence="1">
    <location>
        <begin position="1"/>
        <end position="26"/>
    </location>
</feature>
<gene>
    <name evidence="3" type="ORF">FQN60_005690</name>
</gene>
<evidence type="ECO:0000259" key="2">
    <source>
        <dbReference type="Pfam" id="PF12129"/>
    </source>
</evidence>
<name>A0A5J5CGL8_9PERO</name>
<keyword evidence="1" id="KW-0732">Signal</keyword>
<dbReference type="EMBL" id="VOFY01000023">
    <property type="protein sequence ID" value="KAA8580155.1"/>
    <property type="molecule type" value="Genomic_DNA"/>
</dbReference>
<evidence type="ECO:0000313" key="3">
    <source>
        <dbReference type="EMBL" id="KAA8580155.1"/>
    </source>
</evidence>
<reference evidence="3 4" key="1">
    <citation type="submission" date="2019-08" db="EMBL/GenBank/DDBJ databases">
        <title>A chromosome-level genome assembly, high-density linkage maps, and genome scans reveal the genomic architecture of hybrid incompatibilities underlying speciation via character displacement in darters (Percidae: Etheostominae).</title>
        <authorList>
            <person name="Moran R.L."/>
            <person name="Catchen J.M."/>
            <person name="Fuller R.C."/>
        </authorList>
    </citation>
    <scope>NUCLEOTIDE SEQUENCE [LARGE SCALE GENOMIC DNA]</scope>
    <source>
        <strain evidence="3">EspeVRDwgs_2016</strain>
        <tissue evidence="3">Muscle</tissue>
    </source>
</reference>
<sequence length="118" mass="13696">MLWCGTRKRYQILCWTPALLPLQLSAYTPRLSVLTNLPVSELPVSFSPAYRQCPIGAYDQQIWEKSVEQREIKCFLLTLTSLCPPGWVSPAHLSSLYLHIHPFFFHPSFPPLYSLFLW</sequence>
<comment type="caution">
    <text evidence="3">The sequence shown here is derived from an EMBL/GenBank/DDBJ whole genome shotgun (WGS) entry which is preliminary data.</text>
</comment>
<feature type="domain" description="PHTF1/2 N-terminal" evidence="2">
    <location>
        <begin position="52"/>
        <end position="75"/>
    </location>
</feature>
<evidence type="ECO:0000313" key="4">
    <source>
        <dbReference type="Proteomes" id="UP000327493"/>
    </source>
</evidence>
<proteinExistence type="predicted"/>
<organism evidence="3 4">
    <name type="scientific">Etheostoma spectabile</name>
    <name type="common">orangethroat darter</name>
    <dbReference type="NCBI Taxonomy" id="54343"/>
    <lineage>
        <taxon>Eukaryota</taxon>
        <taxon>Metazoa</taxon>
        <taxon>Chordata</taxon>
        <taxon>Craniata</taxon>
        <taxon>Vertebrata</taxon>
        <taxon>Euteleostomi</taxon>
        <taxon>Actinopterygii</taxon>
        <taxon>Neopterygii</taxon>
        <taxon>Teleostei</taxon>
        <taxon>Neoteleostei</taxon>
        <taxon>Acanthomorphata</taxon>
        <taxon>Eupercaria</taxon>
        <taxon>Perciformes</taxon>
        <taxon>Percoidei</taxon>
        <taxon>Percidae</taxon>
        <taxon>Etheostomatinae</taxon>
        <taxon>Etheostoma</taxon>
    </lineage>
</organism>
<feature type="chain" id="PRO_5023808372" description="PHTF1/2 N-terminal domain-containing protein" evidence="1">
    <location>
        <begin position="27"/>
        <end position="118"/>
    </location>
</feature>
<accession>A0A5J5CGL8</accession>
<dbReference type="Pfam" id="PF12129">
    <property type="entry name" value="PHTF1-2_N"/>
    <property type="match status" value="1"/>
</dbReference>
<dbReference type="InterPro" id="IPR021980">
    <property type="entry name" value="PHTF1/2_N"/>
</dbReference>
<dbReference type="Proteomes" id="UP000327493">
    <property type="component" value="Chromosome 23"/>
</dbReference>
<dbReference type="AlphaFoldDB" id="A0A5J5CGL8"/>
<protein>
    <recommendedName>
        <fullName evidence="2">PHTF1/2 N-terminal domain-containing protein</fullName>
    </recommendedName>
</protein>
<evidence type="ECO:0000256" key="1">
    <source>
        <dbReference type="SAM" id="SignalP"/>
    </source>
</evidence>
<keyword evidence="4" id="KW-1185">Reference proteome</keyword>